<comment type="caution">
    <text evidence="2">The sequence shown here is derived from an EMBL/GenBank/DDBJ whole genome shotgun (WGS) entry which is preliminary data.</text>
</comment>
<sequence length="747" mass="83593">MPAHAEAVSDDAAVGVDPWAATVTAGQPLSGGFRGVPDGNNDDPVDLEADNLINDEGAQTVAAIGNVEMVQGGRILKADKVSYNLQTDRVRATGNVVISEADGTTYFAEDVELTDDMKSGFVNGLQILLADGSRFTAQEGERVGGTKIELRRATYTPCEPCKEDPSKSPLWQIRADKVTHDEAEKSIVYHDAWFEFKGVPVAYTPYLSHPDGSEKQKSGFLTPTVGFDSELGASYQQEYYYAIAPDKDLTVGTVVATDVNPVALAEYRQRFENAQIQFNGSATYSDRVDRRDGRTVDIEDETRGHLFGEGLWDMNEDWRSGFNVAVASDDQYLRQYNIDSDDVLENEIYAERFDDRNYFVGRAMAFQDVRISRRQVDQPAVLPEVIASFYGKPNDVLGGRWNAELSALGLYRDGNGQDMGRSTLELGWERRIITGFGLVNKIDANVRGDAYNVQDRTGMNDTNKTTTRGFAQANWETSYPFVKRLQESQVTIAPVVSVTGGTNVDFDDDIPNEDSQDFSLDPTNLFEANRFPGYDLIEDRSHMTYGLRTGWYGDNGYRGEVFVGQSRRFDDDDNPFYEGSGLSDQDSDYVGQITANLAEYLDVDYRFQLENENFSSQRHEFDGRTKIGRLDLGIRYLYASALDETDLRYSREQIRPDVRFRFYDDWYMTGVMWYDLGEDKGMRRAIYGVEYDGQCMTFALTGERTLTTDATGDSDTEIMMRIGFKNLGEFETSGISIGGSGSSSEDD</sequence>
<protein>
    <submittedName>
        <fullName evidence="2">LPS-assembly protein LptD</fullName>
    </submittedName>
</protein>
<dbReference type="AlphaFoldDB" id="A0A2W5N3J4"/>
<dbReference type="Gene3D" id="2.60.450.10">
    <property type="entry name" value="Lipopolysaccharide (LPS) transport protein A like domain"/>
    <property type="match status" value="1"/>
</dbReference>
<dbReference type="InterPro" id="IPR050218">
    <property type="entry name" value="LptD"/>
</dbReference>
<proteinExistence type="inferred from homology"/>
<evidence type="ECO:0000259" key="1">
    <source>
        <dbReference type="Pfam" id="PF04453"/>
    </source>
</evidence>
<accession>A0A2W5N3J4</accession>
<dbReference type="InterPro" id="IPR020889">
    <property type="entry name" value="LipoPS_assembly_LptD"/>
</dbReference>
<dbReference type="Pfam" id="PF04453">
    <property type="entry name" value="LptD"/>
    <property type="match status" value="1"/>
</dbReference>
<dbReference type="PANTHER" id="PTHR30189:SF1">
    <property type="entry name" value="LPS-ASSEMBLY PROTEIN LPTD"/>
    <property type="match status" value="1"/>
</dbReference>
<dbReference type="GO" id="GO:0015920">
    <property type="term" value="P:lipopolysaccharide transport"/>
    <property type="evidence" value="ECO:0007669"/>
    <property type="project" value="InterPro"/>
</dbReference>
<dbReference type="HAMAP" id="MF_01411">
    <property type="entry name" value="LPS_assembly_LptD"/>
    <property type="match status" value="1"/>
</dbReference>
<dbReference type="GO" id="GO:0043165">
    <property type="term" value="P:Gram-negative-bacterium-type cell outer membrane assembly"/>
    <property type="evidence" value="ECO:0007669"/>
    <property type="project" value="InterPro"/>
</dbReference>
<feature type="domain" description="LptD C-terminal" evidence="1">
    <location>
        <begin position="302"/>
        <end position="666"/>
    </location>
</feature>
<dbReference type="GO" id="GO:1990351">
    <property type="term" value="C:transporter complex"/>
    <property type="evidence" value="ECO:0007669"/>
    <property type="project" value="TreeGrafter"/>
</dbReference>
<dbReference type="EMBL" id="QFQB01000016">
    <property type="protein sequence ID" value="PZQ47208.1"/>
    <property type="molecule type" value="Genomic_DNA"/>
</dbReference>
<dbReference type="Proteomes" id="UP000249417">
    <property type="component" value="Unassembled WGS sequence"/>
</dbReference>
<dbReference type="GO" id="GO:0009279">
    <property type="term" value="C:cell outer membrane"/>
    <property type="evidence" value="ECO:0007669"/>
    <property type="project" value="InterPro"/>
</dbReference>
<reference evidence="2 3" key="1">
    <citation type="submission" date="2017-08" db="EMBL/GenBank/DDBJ databases">
        <title>Infants hospitalized years apart are colonized by the same room-sourced microbial strains.</title>
        <authorList>
            <person name="Brooks B."/>
            <person name="Olm M.R."/>
            <person name="Firek B.A."/>
            <person name="Baker R."/>
            <person name="Thomas B.C."/>
            <person name="Morowitz M.J."/>
            <person name="Banfield J.F."/>
        </authorList>
    </citation>
    <scope>NUCLEOTIDE SEQUENCE [LARGE SCALE GENOMIC DNA]</scope>
    <source>
        <strain evidence="2">S2_005_002_R2_29</strain>
    </source>
</reference>
<gene>
    <name evidence="2" type="ORF">DI551_03835</name>
</gene>
<dbReference type="PANTHER" id="PTHR30189">
    <property type="entry name" value="LPS-ASSEMBLY PROTEIN"/>
    <property type="match status" value="1"/>
</dbReference>
<evidence type="ECO:0000313" key="3">
    <source>
        <dbReference type="Proteomes" id="UP000249417"/>
    </source>
</evidence>
<organism evidence="2 3">
    <name type="scientific">Micavibrio aeruginosavorus</name>
    <dbReference type="NCBI Taxonomy" id="349221"/>
    <lineage>
        <taxon>Bacteria</taxon>
        <taxon>Pseudomonadati</taxon>
        <taxon>Bdellovibrionota</taxon>
        <taxon>Bdellovibrionia</taxon>
        <taxon>Bdellovibrionales</taxon>
        <taxon>Pseudobdellovibrionaceae</taxon>
        <taxon>Micavibrio</taxon>
    </lineage>
</organism>
<name>A0A2W5N3J4_9BACT</name>
<dbReference type="InterPro" id="IPR007543">
    <property type="entry name" value="LptD_C"/>
</dbReference>
<evidence type="ECO:0000313" key="2">
    <source>
        <dbReference type="EMBL" id="PZQ47208.1"/>
    </source>
</evidence>